<protein>
    <submittedName>
        <fullName evidence="1">Uncharacterized protein</fullName>
    </submittedName>
</protein>
<dbReference type="CDD" id="cd00156">
    <property type="entry name" value="REC"/>
    <property type="match status" value="1"/>
</dbReference>
<gene>
    <name evidence="1" type="ORF">NMK71_04950</name>
</gene>
<proteinExistence type="predicted"/>
<evidence type="ECO:0000313" key="2">
    <source>
        <dbReference type="Proteomes" id="UP001152599"/>
    </source>
</evidence>
<dbReference type="Gene3D" id="3.40.50.2300">
    <property type="match status" value="1"/>
</dbReference>
<comment type="caution">
    <text evidence="1">The sequence shown here is derived from an EMBL/GenBank/DDBJ whole genome shotgun (WGS) entry which is preliminary data.</text>
</comment>
<keyword evidence="2" id="KW-1185">Reference proteome</keyword>
<dbReference type="RefSeq" id="WP_304420318.1">
    <property type="nucleotide sequence ID" value="NZ_JANCMU010000002.1"/>
</dbReference>
<reference evidence="1" key="1">
    <citation type="submission" date="2022-07" db="EMBL/GenBank/DDBJ databases">
        <title>Description and genome-wide analysis of Profundicola chukchiensis gen. nov., sp. nov., marine bacteria isolated from bottom sediments of the Chukchi Sea.</title>
        <authorList>
            <person name="Romanenko L."/>
            <person name="Otstavnykh N."/>
            <person name="Kurilenko V."/>
            <person name="Eremeev V."/>
            <person name="Velansky P."/>
            <person name="Mikhailov V."/>
            <person name="Isaeva M."/>
        </authorList>
    </citation>
    <scope>NUCLEOTIDE SEQUENCE</scope>
    <source>
        <strain evidence="1">KMM 9713</strain>
    </source>
</reference>
<dbReference type="InterPro" id="IPR011006">
    <property type="entry name" value="CheY-like_superfamily"/>
</dbReference>
<dbReference type="EMBL" id="JANCMU010000002">
    <property type="protein sequence ID" value="MDG4945754.1"/>
    <property type="molecule type" value="Genomic_DNA"/>
</dbReference>
<organism evidence="1 2">
    <name type="scientific">Profundicola chukchiensis</name>
    <dbReference type="NCBI Taxonomy" id="2961959"/>
    <lineage>
        <taxon>Bacteria</taxon>
        <taxon>Pseudomonadati</taxon>
        <taxon>Bacteroidota</taxon>
        <taxon>Flavobacteriia</taxon>
        <taxon>Flavobacteriales</taxon>
        <taxon>Weeksellaceae</taxon>
        <taxon>Profundicola</taxon>
    </lineage>
</organism>
<sequence length="558" mass="66623">MNNILYLYRGKKSKVIDNCTISNIELSGEYNHHRYYQSIKQELEDKNALIIDVNIFVNETEVFEFSTYIRISHHDNWDIPIFLYANKGLKNLYQLLKSDYTNISKTNRFELINDSEFLINEITGEPKILQTIKVENNKLLEWNNFIESIEIKNQETNNHTISNEWAIYRWATLLDIQNDEIEKIYSKVENNLYFKYLKAKYPIFDIEKLNKNDLKIQYTGKPKILLIDDESEKGWHEILAYLLRNYNNLDFDYLGEDFKENTSNFIIEKSLNKIKSDDIDIVILDFRLNSDDFKSKLTEVTSVRLLQKIKEYNPGIQVIIFSATNKIWNLQVLQKYGCDGFLIKDSVNFQVNKNFTRNSIKAFKSMIKFSIQKIFIKDLFEIYDLVSENLENLDYEDYSNFEKFKNDLQSQLMLIKESSKLIDPQIRTTIDIVFLNCFNFLEQFKNHYLHNDDEYYLLGDEGEVLQKYYFSKNKEFNKEGDFRKIQNDKYTPTWFNVLSSLAVDYFSICNTDSEILDDLDVIKDNRNDFLHNKKEHFKQSELETIVNIMYKFSEKMKE</sequence>
<dbReference type="SUPFAM" id="SSF52172">
    <property type="entry name" value="CheY-like"/>
    <property type="match status" value="1"/>
</dbReference>
<dbReference type="AlphaFoldDB" id="A0A9X4MXE5"/>
<accession>A0A9X4MXE5</accession>
<name>A0A9X4MXE5_9FLAO</name>
<evidence type="ECO:0000313" key="1">
    <source>
        <dbReference type="EMBL" id="MDG4945754.1"/>
    </source>
</evidence>
<dbReference type="Proteomes" id="UP001152599">
    <property type="component" value="Unassembled WGS sequence"/>
</dbReference>